<sequence length="441" mass="50034">MENDDVAGSEGTRPDCHLGDQLFSVVYDPRFDRFFLEDEAVYRGRSRTLERKAVSVPWEKWILPPKSPPKRDQPGHVKPADEGSAIDFIPPPIQDADAVVDVKNDTLTGNAGPDNIPALDFSSFQQPLAEVLGQNPESIPVVANKQKKARVQNYTVHFKRTNRDVAKVMAAGVATAEPNDTHEVKWNGEVLRVQLPGLRPETEITPVAESGTPDALQRELLHGSAEEQWLGSTYDLKSLMRIRAHADGLRGVNAANRFVAVSSSESSESEEEVKTPPKEASEAANELMPVFFRDDRVLFHAKRRWFTGTVWRRIPQSDFYNIRADNGSRFEAVLASKMELLDEPEELPFYHYTKGDKVIWKPDGNATTDTTPARRSRRRRRHSNNSDEDELTYKAKILQVRSLYRFDLLLRTDRVVKKVPYEQLRPRDASEFVSTATSRRR</sequence>
<evidence type="ECO:0000313" key="2">
    <source>
        <dbReference type="EMBL" id="KAG7388888.1"/>
    </source>
</evidence>
<reference evidence="2" key="1">
    <citation type="submission" date="2021-02" db="EMBL/GenBank/DDBJ databases">
        <authorList>
            <person name="Palmer J.M."/>
        </authorList>
    </citation>
    <scope>NUCLEOTIDE SEQUENCE</scope>
    <source>
        <strain evidence="2">SCRP734</strain>
    </source>
</reference>
<feature type="region of interest" description="Disordered" evidence="1">
    <location>
        <begin position="64"/>
        <end position="85"/>
    </location>
</feature>
<dbReference type="AlphaFoldDB" id="A0A8T1W847"/>
<proteinExistence type="predicted"/>
<evidence type="ECO:0000256" key="1">
    <source>
        <dbReference type="SAM" id="MobiDB-lite"/>
    </source>
</evidence>
<evidence type="ECO:0000313" key="3">
    <source>
        <dbReference type="Proteomes" id="UP000694044"/>
    </source>
</evidence>
<feature type="region of interest" description="Disordered" evidence="1">
    <location>
        <begin position="361"/>
        <end position="388"/>
    </location>
</feature>
<gene>
    <name evidence="2" type="ORF">PHYPSEUDO_011722</name>
</gene>
<accession>A0A8T1W847</accession>
<feature type="compositionally biased region" description="Basic residues" evidence="1">
    <location>
        <begin position="374"/>
        <end position="383"/>
    </location>
</feature>
<dbReference type="Proteomes" id="UP000694044">
    <property type="component" value="Unassembled WGS sequence"/>
</dbReference>
<protein>
    <submittedName>
        <fullName evidence="2">Uncharacterized protein</fullName>
    </submittedName>
</protein>
<dbReference type="OrthoDB" id="107984at2759"/>
<organism evidence="2 3">
    <name type="scientific">Phytophthora pseudosyringae</name>
    <dbReference type="NCBI Taxonomy" id="221518"/>
    <lineage>
        <taxon>Eukaryota</taxon>
        <taxon>Sar</taxon>
        <taxon>Stramenopiles</taxon>
        <taxon>Oomycota</taxon>
        <taxon>Peronosporomycetes</taxon>
        <taxon>Peronosporales</taxon>
        <taxon>Peronosporaceae</taxon>
        <taxon>Phytophthora</taxon>
    </lineage>
</organism>
<feature type="compositionally biased region" description="Basic and acidic residues" evidence="1">
    <location>
        <begin position="272"/>
        <end position="281"/>
    </location>
</feature>
<feature type="compositionally biased region" description="Basic and acidic residues" evidence="1">
    <location>
        <begin position="69"/>
        <end position="81"/>
    </location>
</feature>
<dbReference type="EMBL" id="JAGDFM010000053">
    <property type="protein sequence ID" value="KAG7388888.1"/>
    <property type="molecule type" value="Genomic_DNA"/>
</dbReference>
<comment type="caution">
    <text evidence="2">The sequence shown here is derived from an EMBL/GenBank/DDBJ whole genome shotgun (WGS) entry which is preliminary data.</text>
</comment>
<keyword evidence="3" id="KW-1185">Reference proteome</keyword>
<feature type="region of interest" description="Disordered" evidence="1">
    <location>
        <begin position="262"/>
        <end position="281"/>
    </location>
</feature>
<name>A0A8T1W847_9STRA</name>